<reference evidence="1 2" key="1">
    <citation type="journal article" date="2011" name="J. Bacteriol.">
        <title>Revised genome sequence of Brucella suis 1330.</title>
        <authorList>
            <person name="Tae H."/>
            <person name="Shallom S."/>
            <person name="Settlage R."/>
            <person name="Preston D."/>
            <person name="Adams L.G."/>
            <person name="Garner H.R."/>
        </authorList>
    </citation>
    <scope>NUCLEOTIDE SEQUENCE [LARGE SCALE GENOMIC DNA]</scope>
    <source>
        <strain evidence="1 2">1330</strain>
    </source>
</reference>
<accession>A0A0H3GE65</accession>
<dbReference type="Proteomes" id="UP000007104">
    <property type="component" value="Chromosome II"/>
</dbReference>
<protein>
    <submittedName>
        <fullName evidence="1">Uncharacterized protein</fullName>
    </submittedName>
</protein>
<name>A0A0H3GE65_BRUSU</name>
<sequence>MAQEMLQKGDETIAIQPLKGLIGYKAGVFYSHEMNVSLNVYQ</sequence>
<dbReference type="HOGENOM" id="CLU_3325377_0_0_5"/>
<organism evidence="1 2">
    <name type="scientific">Brucella suis biovar 1 (strain 1330)</name>
    <dbReference type="NCBI Taxonomy" id="204722"/>
    <lineage>
        <taxon>Bacteria</taxon>
        <taxon>Pseudomonadati</taxon>
        <taxon>Pseudomonadota</taxon>
        <taxon>Alphaproteobacteria</taxon>
        <taxon>Hyphomicrobiales</taxon>
        <taxon>Brucellaceae</taxon>
        <taxon>Brucella/Ochrobactrum group</taxon>
        <taxon>Brucella</taxon>
    </lineage>
</organism>
<evidence type="ECO:0000313" key="2">
    <source>
        <dbReference type="Proteomes" id="UP000007104"/>
    </source>
</evidence>
<evidence type="ECO:0000313" key="1">
    <source>
        <dbReference type="EMBL" id="AEM19595.1"/>
    </source>
</evidence>
<gene>
    <name evidence="1" type="ordered locus">BS1330_II0105</name>
</gene>
<dbReference type="EMBL" id="CP002998">
    <property type="protein sequence ID" value="AEM19595.1"/>
    <property type="molecule type" value="Genomic_DNA"/>
</dbReference>
<dbReference type="AlphaFoldDB" id="A0A0H3GE65"/>
<proteinExistence type="predicted"/>
<keyword evidence="2" id="KW-1185">Reference proteome</keyword>
<dbReference type="KEGG" id="bms:BRA0106"/>
<dbReference type="KEGG" id="bsi:BS1330_II0105"/>